<dbReference type="GO" id="GO:0030619">
    <property type="term" value="F:U1 snRNA binding"/>
    <property type="evidence" value="ECO:0007669"/>
    <property type="project" value="TreeGrafter"/>
</dbReference>
<accession>A0A7R9HF85</accession>
<dbReference type="GO" id="GO:0071013">
    <property type="term" value="C:catalytic step 2 spliceosome"/>
    <property type="evidence" value="ECO:0007669"/>
    <property type="project" value="TreeGrafter"/>
</dbReference>
<dbReference type="Pfam" id="PF08082">
    <property type="entry name" value="PRO8NT"/>
    <property type="match status" value="1"/>
</dbReference>
<feature type="region of interest" description="Disordered" evidence="1">
    <location>
        <begin position="47"/>
        <end position="95"/>
    </location>
</feature>
<dbReference type="AlphaFoldDB" id="A0A7R9HF85"/>
<evidence type="ECO:0000256" key="1">
    <source>
        <dbReference type="SAM" id="MobiDB-lite"/>
    </source>
</evidence>
<dbReference type="EMBL" id="OD020290">
    <property type="protein sequence ID" value="CAD7419213.1"/>
    <property type="molecule type" value="Genomic_DNA"/>
</dbReference>
<dbReference type="GO" id="GO:0000244">
    <property type="term" value="P:spliceosomal tri-snRNP complex assembly"/>
    <property type="evidence" value="ECO:0007669"/>
    <property type="project" value="TreeGrafter"/>
</dbReference>
<feature type="domain" description="PRO8NT" evidence="2">
    <location>
        <begin position="127"/>
        <end position="159"/>
    </location>
</feature>
<dbReference type="GO" id="GO:0005682">
    <property type="term" value="C:U5 snRNP"/>
    <property type="evidence" value="ECO:0007669"/>
    <property type="project" value="TreeGrafter"/>
</dbReference>
<dbReference type="PANTHER" id="PTHR11140">
    <property type="entry name" value="PRE-MRNA SPLICING FACTOR PRP8"/>
    <property type="match status" value="1"/>
</dbReference>
<gene>
    <name evidence="3" type="ORF">TPSB3V08_LOCUS12844</name>
</gene>
<sequence length="159" mass="17704">MAIPPYLLGPHPWATMMAQQQAHAQMAAAAQAQAAAHAQAAHAQAAHAQAAHAHAQAAAQAHLQAQAQAQAQAHQVLHHPSPIAPPPHKPHEIITEEKLQEKAQKWQQLQSKRFSEKRKFGFVDAQKEDMPPEHIRKIIRDHGDMSSRKYRHDKRVYLG</sequence>
<proteinExistence type="predicted"/>
<evidence type="ECO:0000313" key="3">
    <source>
        <dbReference type="EMBL" id="CAD7419213.1"/>
    </source>
</evidence>
<dbReference type="GO" id="GO:0030623">
    <property type="term" value="F:U5 snRNA binding"/>
    <property type="evidence" value="ECO:0007669"/>
    <property type="project" value="TreeGrafter"/>
</dbReference>
<protein>
    <recommendedName>
        <fullName evidence="2">PRO8NT domain-containing protein</fullName>
    </recommendedName>
</protein>
<dbReference type="GO" id="GO:0097157">
    <property type="term" value="F:pre-mRNA intronic binding"/>
    <property type="evidence" value="ECO:0007669"/>
    <property type="project" value="TreeGrafter"/>
</dbReference>
<dbReference type="InterPro" id="IPR027652">
    <property type="entry name" value="PRP8"/>
</dbReference>
<dbReference type="InterPro" id="IPR012591">
    <property type="entry name" value="PRO8NT"/>
</dbReference>
<feature type="compositionally biased region" description="Low complexity" evidence="1">
    <location>
        <begin position="47"/>
        <end position="81"/>
    </location>
</feature>
<dbReference type="GO" id="GO:0017070">
    <property type="term" value="F:U6 snRNA binding"/>
    <property type="evidence" value="ECO:0007669"/>
    <property type="project" value="TreeGrafter"/>
</dbReference>
<dbReference type="GO" id="GO:0030620">
    <property type="term" value="F:U2 snRNA binding"/>
    <property type="evidence" value="ECO:0007669"/>
    <property type="project" value="TreeGrafter"/>
</dbReference>
<name>A0A7R9HF85_TIMPO</name>
<reference evidence="3" key="1">
    <citation type="submission" date="2020-11" db="EMBL/GenBank/DDBJ databases">
        <authorList>
            <person name="Tran Van P."/>
        </authorList>
    </citation>
    <scope>NUCLEOTIDE SEQUENCE</scope>
</reference>
<evidence type="ECO:0000259" key="2">
    <source>
        <dbReference type="Pfam" id="PF08082"/>
    </source>
</evidence>
<dbReference type="PANTHER" id="PTHR11140:SF0">
    <property type="entry name" value="PRE-MRNA-PROCESSING-SPLICING FACTOR 8"/>
    <property type="match status" value="1"/>
</dbReference>
<organism evidence="3">
    <name type="scientific">Timema poppense</name>
    <name type="common">Walking stick</name>
    <dbReference type="NCBI Taxonomy" id="170557"/>
    <lineage>
        <taxon>Eukaryota</taxon>
        <taxon>Metazoa</taxon>
        <taxon>Ecdysozoa</taxon>
        <taxon>Arthropoda</taxon>
        <taxon>Hexapoda</taxon>
        <taxon>Insecta</taxon>
        <taxon>Pterygota</taxon>
        <taxon>Neoptera</taxon>
        <taxon>Polyneoptera</taxon>
        <taxon>Phasmatodea</taxon>
        <taxon>Timematodea</taxon>
        <taxon>Timematoidea</taxon>
        <taxon>Timematidae</taxon>
        <taxon>Timema</taxon>
    </lineage>
</organism>